<evidence type="ECO:0000256" key="5">
    <source>
        <dbReference type="ARBA" id="ARBA00035013"/>
    </source>
</evidence>
<dbReference type="Gene3D" id="3.10.180.80">
    <property type="entry name" value="Uncharacterised protein PF07063, DUF1338"/>
    <property type="match status" value="2"/>
</dbReference>
<dbReference type="InterPro" id="IPR047869">
    <property type="entry name" value="YdcJ_bac-like"/>
</dbReference>
<evidence type="ECO:0000256" key="4">
    <source>
        <dbReference type="ARBA" id="ARBA00023004"/>
    </source>
</evidence>
<keyword evidence="4" id="KW-0408">Iron</keyword>
<dbReference type="SMART" id="SM01150">
    <property type="entry name" value="DUF1338"/>
    <property type="match status" value="1"/>
</dbReference>
<name>A0AAQ3M7S0_9PEZI</name>
<dbReference type="PANTHER" id="PTHR39479">
    <property type="match status" value="1"/>
</dbReference>
<evidence type="ECO:0000256" key="8">
    <source>
        <dbReference type="ARBA" id="ARBA00035045"/>
    </source>
</evidence>
<keyword evidence="3" id="KW-0560">Oxidoreductase</keyword>
<dbReference type="PANTHER" id="PTHR39479:SF2">
    <property type="entry name" value="2-OXOADIPATE DIOXYGENASE_DECARBOXYLASE"/>
    <property type="match status" value="1"/>
</dbReference>
<dbReference type="GO" id="GO:0051213">
    <property type="term" value="F:dioxygenase activity"/>
    <property type="evidence" value="ECO:0007669"/>
    <property type="project" value="UniProtKB-KW"/>
</dbReference>
<dbReference type="EC" id="1.13.11.93" evidence="6"/>
<evidence type="ECO:0000256" key="3">
    <source>
        <dbReference type="ARBA" id="ARBA00023002"/>
    </source>
</evidence>
<evidence type="ECO:0000313" key="9">
    <source>
        <dbReference type="EMBL" id="WPH03244.1"/>
    </source>
</evidence>
<organism evidence="9 10">
    <name type="scientific">Acrodontium crateriforme</name>
    <dbReference type="NCBI Taxonomy" id="150365"/>
    <lineage>
        <taxon>Eukaryota</taxon>
        <taxon>Fungi</taxon>
        <taxon>Dikarya</taxon>
        <taxon>Ascomycota</taxon>
        <taxon>Pezizomycotina</taxon>
        <taxon>Dothideomycetes</taxon>
        <taxon>Dothideomycetidae</taxon>
        <taxon>Mycosphaerellales</taxon>
        <taxon>Teratosphaeriaceae</taxon>
        <taxon>Acrodontium</taxon>
    </lineage>
</organism>
<sequence length="427" mass="48485">MTIMRNADGIRSKFSMAMSNMYKNEVPLYAELLSIVADVDERQSSEPLPKRNRIERHGAIRLGTAQELQTIARLFSLFNMHPIGYYDLSMVGFPFHATAFRPLTSDALAINPFRVFTSLLRLDLLPEEIRRIAEYALSKQDDLVTEALKTFKWHSAAEIAYEEFNFMRKAHPIVADICSFSSAHINHLTPRTIDIDLVQDAMMHRGMKPKDRIEGPPYRACAILLRQTSFKALDERVRFDDGKGHIVNGHHTARFGEVEQRGAAVTAKGRALYDSLLHKVELATAQKGGGEKIYQAILCKGFEAFPDNWSDLRKQGLVYFEYSVRNNEFIGEHRRAKLSELIESRHIIYKPIVYEDFLPISAAGIFTSNIAGSSNKVTQQTKGDITLFQSYLGGEINEANALYESMQLESLKNCRRELGLIEIIMDE</sequence>
<dbReference type="CDD" id="cd16348">
    <property type="entry name" value="VOC_YdcJ_like"/>
    <property type="match status" value="1"/>
</dbReference>
<keyword evidence="10" id="KW-1185">Reference proteome</keyword>
<evidence type="ECO:0000256" key="1">
    <source>
        <dbReference type="ARBA" id="ARBA00001954"/>
    </source>
</evidence>
<proteinExistence type="inferred from homology"/>
<keyword evidence="2" id="KW-0223">Dioxygenase</keyword>
<dbReference type="Pfam" id="PF07063">
    <property type="entry name" value="HGLS"/>
    <property type="match status" value="1"/>
</dbReference>
<evidence type="ECO:0000256" key="7">
    <source>
        <dbReference type="ARBA" id="ARBA00035034"/>
    </source>
</evidence>
<gene>
    <name evidence="9" type="ORF">R9X50_00612100</name>
</gene>
<reference evidence="9 10" key="1">
    <citation type="submission" date="2023-11" db="EMBL/GenBank/DDBJ databases">
        <title>An acidophilic fungus is an integral part of prey digestion in a carnivorous sundew plant.</title>
        <authorList>
            <person name="Tsai I.J."/>
        </authorList>
    </citation>
    <scope>NUCLEOTIDE SEQUENCE [LARGE SCALE GENOMIC DNA]</scope>
    <source>
        <strain evidence="9">169a</strain>
    </source>
</reference>
<comment type="similarity">
    <text evidence="5">Belongs to the 2-oxoadipate dioxygenase/decarboxylase family.</text>
</comment>
<protein>
    <recommendedName>
        <fullName evidence="7">2-oxoadipate dioxygenase/decarboxylase</fullName>
        <ecNumber evidence="6">1.13.11.93</ecNumber>
    </recommendedName>
    <alternativeName>
        <fullName evidence="8">2-hydroxyglutarate synthase</fullName>
    </alternativeName>
</protein>
<dbReference type="Proteomes" id="UP001303373">
    <property type="component" value="Chromosome 10"/>
</dbReference>
<dbReference type="InterPro" id="IPR009770">
    <property type="entry name" value="HGLS"/>
</dbReference>
<accession>A0AAQ3M7S0</accession>
<dbReference type="EMBL" id="CP138589">
    <property type="protein sequence ID" value="WPH03244.1"/>
    <property type="molecule type" value="Genomic_DNA"/>
</dbReference>
<evidence type="ECO:0000313" key="10">
    <source>
        <dbReference type="Proteomes" id="UP001303373"/>
    </source>
</evidence>
<evidence type="ECO:0000256" key="2">
    <source>
        <dbReference type="ARBA" id="ARBA00022964"/>
    </source>
</evidence>
<comment type="cofactor">
    <cofactor evidence="1">
        <name>Fe(2+)</name>
        <dbReference type="ChEBI" id="CHEBI:29033"/>
    </cofactor>
</comment>
<dbReference type="AlphaFoldDB" id="A0AAQ3M7S0"/>
<evidence type="ECO:0000256" key="6">
    <source>
        <dbReference type="ARBA" id="ARBA00035023"/>
    </source>
</evidence>